<gene>
    <name evidence="8" type="ORF">Pla8534_49780</name>
</gene>
<evidence type="ECO:0000256" key="3">
    <source>
        <dbReference type="ARBA" id="ARBA00022801"/>
    </source>
</evidence>
<keyword evidence="9" id="KW-1185">Reference proteome</keyword>
<dbReference type="OrthoDB" id="241354at2"/>
<dbReference type="InterPro" id="IPR000917">
    <property type="entry name" value="Sulfatase_N"/>
</dbReference>
<accession>A0A518DZ68</accession>
<keyword evidence="3 8" id="KW-0378">Hydrolase</keyword>
<feature type="region of interest" description="Disordered" evidence="5">
    <location>
        <begin position="237"/>
        <end position="264"/>
    </location>
</feature>
<evidence type="ECO:0000256" key="4">
    <source>
        <dbReference type="ARBA" id="ARBA00022837"/>
    </source>
</evidence>
<comment type="similarity">
    <text evidence="1">Belongs to the sulfatase family.</text>
</comment>
<keyword evidence="2" id="KW-0479">Metal-binding</keyword>
<proteinExistence type="inferred from homology"/>
<dbReference type="Proteomes" id="UP000317648">
    <property type="component" value="Chromosome"/>
</dbReference>
<dbReference type="KEGG" id="lcre:Pla8534_49780"/>
<dbReference type="InterPro" id="IPR050738">
    <property type="entry name" value="Sulfatase"/>
</dbReference>
<dbReference type="Gene3D" id="3.40.720.10">
    <property type="entry name" value="Alkaline Phosphatase, subunit A"/>
    <property type="match status" value="1"/>
</dbReference>
<dbReference type="GO" id="GO:0004065">
    <property type="term" value="F:arylsulfatase activity"/>
    <property type="evidence" value="ECO:0007669"/>
    <property type="project" value="UniProtKB-EC"/>
</dbReference>
<dbReference type="InterPro" id="IPR024607">
    <property type="entry name" value="Sulfatase_CS"/>
</dbReference>
<keyword evidence="4" id="KW-0106">Calcium</keyword>
<dbReference type="PANTHER" id="PTHR42693">
    <property type="entry name" value="ARYLSULFATASE FAMILY MEMBER"/>
    <property type="match status" value="1"/>
</dbReference>
<dbReference type="SUPFAM" id="SSF53649">
    <property type="entry name" value="Alkaline phosphatase-like"/>
    <property type="match status" value="1"/>
</dbReference>
<feature type="chain" id="PRO_5022157707" evidence="6">
    <location>
        <begin position="26"/>
        <end position="516"/>
    </location>
</feature>
<evidence type="ECO:0000256" key="2">
    <source>
        <dbReference type="ARBA" id="ARBA00022723"/>
    </source>
</evidence>
<dbReference type="Pfam" id="PF00884">
    <property type="entry name" value="Sulfatase"/>
    <property type="match status" value="1"/>
</dbReference>
<feature type="domain" description="Sulfatase N-terminal" evidence="7">
    <location>
        <begin position="29"/>
        <end position="386"/>
    </location>
</feature>
<evidence type="ECO:0000259" key="7">
    <source>
        <dbReference type="Pfam" id="PF00884"/>
    </source>
</evidence>
<dbReference type="PANTHER" id="PTHR42693:SF53">
    <property type="entry name" value="ENDO-4-O-SULFATASE"/>
    <property type="match status" value="1"/>
</dbReference>
<evidence type="ECO:0000256" key="5">
    <source>
        <dbReference type="SAM" id="MobiDB-lite"/>
    </source>
</evidence>
<dbReference type="InterPro" id="IPR017850">
    <property type="entry name" value="Alkaline_phosphatase_core_sf"/>
</dbReference>
<dbReference type="PROSITE" id="PS00149">
    <property type="entry name" value="SULFATASE_2"/>
    <property type="match status" value="1"/>
</dbReference>
<reference evidence="8 9" key="1">
    <citation type="submission" date="2019-02" db="EMBL/GenBank/DDBJ databases">
        <title>Deep-cultivation of Planctomycetes and their phenomic and genomic characterization uncovers novel biology.</title>
        <authorList>
            <person name="Wiegand S."/>
            <person name="Jogler M."/>
            <person name="Boedeker C."/>
            <person name="Pinto D."/>
            <person name="Vollmers J."/>
            <person name="Rivas-Marin E."/>
            <person name="Kohn T."/>
            <person name="Peeters S.H."/>
            <person name="Heuer A."/>
            <person name="Rast P."/>
            <person name="Oberbeckmann S."/>
            <person name="Bunk B."/>
            <person name="Jeske O."/>
            <person name="Meyerdierks A."/>
            <person name="Storesund J.E."/>
            <person name="Kallscheuer N."/>
            <person name="Luecker S."/>
            <person name="Lage O.M."/>
            <person name="Pohl T."/>
            <person name="Merkel B.J."/>
            <person name="Hornburger P."/>
            <person name="Mueller R.-W."/>
            <person name="Bruemmer F."/>
            <person name="Labrenz M."/>
            <person name="Spormann A.M."/>
            <person name="Op den Camp H."/>
            <person name="Overmann J."/>
            <person name="Amann R."/>
            <person name="Jetten M.S.M."/>
            <person name="Mascher T."/>
            <person name="Medema M.H."/>
            <person name="Devos D.P."/>
            <person name="Kaster A.-K."/>
            <person name="Ovreas L."/>
            <person name="Rohde M."/>
            <person name="Galperin M.Y."/>
            <person name="Jogler C."/>
        </authorList>
    </citation>
    <scope>NUCLEOTIDE SEQUENCE [LARGE SCALE GENOMIC DNA]</scope>
    <source>
        <strain evidence="8 9">Pla85_3_4</strain>
    </source>
</reference>
<evidence type="ECO:0000256" key="6">
    <source>
        <dbReference type="SAM" id="SignalP"/>
    </source>
</evidence>
<dbReference type="EC" id="3.1.6.1" evidence="8"/>
<dbReference type="AlphaFoldDB" id="A0A518DZ68"/>
<sequence length="516" mass="58177" precursor="true">MKLLLKPYFLLAVGLALFSLRTASAAEKPNILFIYTDDHSYRTVSCYEQAEDWARTPNMDRLAAQGVRFTHAYIGTWCMPSRVTMLTGRHQYGARTMRMDGVYPGSTYDPQQCPFWPAVFRQHGYQTAHIGKWHSGRDAGFGRDWDYQKVWNRPQHPSNAPNYYYDQLISTDGAEAVVTPGYSTDNYTGWAVDYIKGAHRDADKPWYLWLCYGGVHAPYTPAERHLGDYAQIKVPTPADIYPPRPGKPGYMQKQSSWEKGPDGQPVLSKAAIGDEIGDNLERDQGRNLTLWARQYHQAVRALDEGVGKVLAALEESGQLENTLVCLTADQGYAWGHHGFRAKLAPYDANIRSPLIFSMPGTLPQGKVCRTPVGGADLPPTFFHFAGLDLPWKMHGHDLSPLLENPQSKWPYVTMLPFTADKFGADCDAVPPPPGNRHKRGIPWYVMLADGRYKYIRTLEEGEPEELYDLQEDPEELTNLATEVDHQFTLHVLRDAALGELKRTDAKMIDSLPAVKE</sequence>
<name>A0A518DZ68_9BACT</name>
<dbReference type="GO" id="GO:0046872">
    <property type="term" value="F:metal ion binding"/>
    <property type="evidence" value="ECO:0007669"/>
    <property type="project" value="UniProtKB-KW"/>
</dbReference>
<keyword evidence="6" id="KW-0732">Signal</keyword>
<protein>
    <submittedName>
        <fullName evidence="8">Arylsulfatase</fullName>
        <ecNumber evidence="8">3.1.6.1</ecNumber>
    </submittedName>
</protein>
<evidence type="ECO:0000256" key="1">
    <source>
        <dbReference type="ARBA" id="ARBA00008779"/>
    </source>
</evidence>
<organism evidence="8 9">
    <name type="scientific">Lignipirellula cremea</name>
    <dbReference type="NCBI Taxonomy" id="2528010"/>
    <lineage>
        <taxon>Bacteria</taxon>
        <taxon>Pseudomonadati</taxon>
        <taxon>Planctomycetota</taxon>
        <taxon>Planctomycetia</taxon>
        <taxon>Pirellulales</taxon>
        <taxon>Pirellulaceae</taxon>
        <taxon>Lignipirellula</taxon>
    </lineage>
</organism>
<feature type="signal peptide" evidence="6">
    <location>
        <begin position="1"/>
        <end position="25"/>
    </location>
</feature>
<dbReference type="EMBL" id="CP036433">
    <property type="protein sequence ID" value="QDU97133.1"/>
    <property type="molecule type" value="Genomic_DNA"/>
</dbReference>
<dbReference type="RefSeq" id="WP_145055923.1">
    <property type="nucleotide sequence ID" value="NZ_CP036433.1"/>
</dbReference>
<evidence type="ECO:0000313" key="9">
    <source>
        <dbReference type="Proteomes" id="UP000317648"/>
    </source>
</evidence>
<evidence type="ECO:0000313" key="8">
    <source>
        <dbReference type="EMBL" id="QDU97133.1"/>
    </source>
</evidence>